<keyword evidence="2" id="KW-0732">Signal</keyword>
<feature type="non-terminal residue" evidence="3">
    <location>
        <position position="1"/>
    </location>
</feature>
<organism evidence="3">
    <name type="scientific">Pectinophora gossypiella</name>
    <name type="common">Cotton pink bollworm</name>
    <name type="synonym">Depressaria gossypiella</name>
    <dbReference type="NCBI Taxonomy" id="13191"/>
    <lineage>
        <taxon>Eukaryota</taxon>
        <taxon>Metazoa</taxon>
        <taxon>Ecdysozoa</taxon>
        <taxon>Arthropoda</taxon>
        <taxon>Hexapoda</taxon>
        <taxon>Insecta</taxon>
        <taxon>Pterygota</taxon>
        <taxon>Neoptera</taxon>
        <taxon>Endopterygota</taxon>
        <taxon>Lepidoptera</taxon>
        <taxon>Glossata</taxon>
        <taxon>Ditrysia</taxon>
        <taxon>Gelechioidea</taxon>
        <taxon>Gelechiidae</taxon>
        <taxon>Apatetrinae</taxon>
        <taxon>Pectinophora</taxon>
    </lineage>
</organism>
<evidence type="ECO:0000313" key="3">
    <source>
        <dbReference type="EMBL" id="JAT85755.1"/>
    </source>
</evidence>
<feature type="region of interest" description="Disordered" evidence="1">
    <location>
        <begin position="313"/>
        <end position="347"/>
    </location>
</feature>
<gene>
    <name evidence="3" type="ORF">g.15971</name>
</gene>
<feature type="chain" id="PRO_5009115331" evidence="2">
    <location>
        <begin position="24"/>
        <end position="368"/>
    </location>
</feature>
<feature type="compositionally biased region" description="Basic and acidic residues" evidence="1">
    <location>
        <begin position="313"/>
        <end position="329"/>
    </location>
</feature>
<proteinExistence type="predicted"/>
<protein>
    <submittedName>
        <fullName evidence="3">Uncharacterized protein</fullName>
    </submittedName>
</protein>
<name>A0A1E1WFL0_PECGO</name>
<reference evidence="3" key="1">
    <citation type="submission" date="2015-09" db="EMBL/GenBank/DDBJ databases">
        <title>De novo assembly of Pectinophora gossypiella (Pink Bollworm) gut transcriptome.</title>
        <authorList>
            <person name="Tassone E.E."/>
        </authorList>
    </citation>
    <scope>NUCLEOTIDE SEQUENCE</scope>
</reference>
<feature type="compositionally biased region" description="Low complexity" evidence="1">
    <location>
        <begin position="160"/>
        <end position="171"/>
    </location>
</feature>
<sequence length="368" mass="41357">PYKKDFFFIFFFIFLFFSTNICSSGTPSPISIASGLEDMSLSREKQDIAPSFKLTMLNTTLKFFKDDTQLNLEYPAMSFDHAQYVYSLIAEDNGDGNVGFGFKSLCAPLKDVMACLKEKFEFKISFVETMDRLAVRMSIQKVPRTETDSSILSEKQMDLNSSNVSAASTSSESRRTAKAQKDLLSKQRLIESVTDEFAREVLQKLVDFLKDPLTASLEFPKVQQNAGKFLEMVSAIARCSELYRCFSEPCVVLLKRLARANTSASTWKLRLNMGRIDKATGLRTITFFKTPTFTVKCNEQLKNTVDENKTANNEIFKDSPGEPPQEKRVVRQRSVSSDAKSRPTKSIAFQSAGSQVIDNAMVVDSEVT</sequence>
<feature type="signal peptide" evidence="2">
    <location>
        <begin position="1"/>
        <end position="23"/>
    </location>
</feature>
<feature type="non-terminal residue" evidence="3">
    <location>
        <position position="368"/>
    </location>
</feature>
<feature type="region of interest" description="Disordered" evidence="1">
    <location>
        <begin position="158"/>
        <end position="177"/>
    </location>
</feature>
<dbReference type="OrthoDB" id="6911085at2759"/>
<evidence type="ECO:0000256" key="1">
    <source>
        <dbReference type="SAM" id="MobiDB-lite"/>
    </source>
</evidence>
<dbReference type="AlphaFoldDB" id="A0A1E1WFL0"/>
<dbReference type="EMBL" id="GDQN01005299">
    <property type="protein sequence ID" value="JAT85755.1"/>
    <property type="molecule type" value="Transcribed_RNA"/>
</dbReference>
<evidence type="ECO:0000256" key="2">
    <source>
        <dbReference type="SAM" id="SignalP"/>
    </source>
</evidence>
<accession>A0A1E1WFL0</accession>